<dbReference type="InterPro" id="IPR013783">
    <property type="entry name" value="Ig-like_fold"/>
</dbReference>
<proteinExistence type="inferred from homology"/>
<dbReference type="PANTHER" id="PTHR42715">
    <property type="entry name" value="BETA-GLUCOSIDASE"/>
    <property type="match status" value="1"/>
</dbReference>
<dbReference type="OrthoDB" id="98455at2"/>
<dbReference type="AlphaFoldDB" id="A0A1I5X4Y3"/>
<dbReference type="GO" id="GO:0005975">
    <property type="term" value="P:carbohydrate metabolic process"/>
    <property type="evidence" value="ECO:0007669"/>
    <property type="project" value="InterPro"/>
</dbReference>
<dbReference type="Pfam" id="PF01915">
    <property type="entry name" value="Glyco_hydro_3_C"/>
    <property type="match status" value="1"/>
</dbReference>
<evidence type="ECO:0000259" key="5">
    <source>
        <dbReference type="SMART" id="SM01217"/>
    </source>
</evidence>
<dbReference type="InterPro" id="IPR019800">
    <property type="entry name" value="Glyco_hydro_3_AS"/>
</dbReference>
<reference evidence="7" key="1">
    <citation type="submission" date="2016-10" db="EMBL/GenBank/DDBJ databases">
        <authorList>
            <person name="Varghese N."/>
            <person name="Submissions S."/>
        </authorList>
    </citation>
    <scope>NUCLEOTIDE SEQUENCE [LARGE SCALE GENOMIC DNA]</scope>
    <source>
        <strain evidence="7">P18</strain>
    </source>
</reference>
<dbReference type="PRINTS" id="PR00133">
    <property type="entry name" value="GLHYDRLASE3"/>
</dbReference>
<dbReference type="Gene3D" id="3.40.50.1700">
    <property type="entry name" value="Glycoside hydrolase family 3 C-terminal domain"/>
    <property type="match status" value="1"/>
</dbReference>
<dbReference type="PROSITE" id="PS00775">
    <property type="entry name" value="GLYCOSYL_HYDROL_F3"/>
    <property type="match status" value="1"/>
</dbReference>
<keyword evidence="2 4" id="KW-0378">Hydrolase</keyword>
<evidence type="ECO:0000313" key="7">
    <source>
        <dbReference type="Proteomes" id="UP000182624"/>
    </source>
</evidence>
<dbReference type="SMART" id="SM01217">
    <property type="entry name" value="Fn3_like"/>
    <property type="match status" value="1"/>
</dbReference>
<dbReference type="InterPro" id="IPR001764">
    <property type="entry name" value="Glyco_hydro_3_N"/>
</dbReference>
<dbReference type="SUPFAM" id="SSF51445">
    <property type="entry name" value="(Trans)glycosidases"/>
    <property type="match status" value="1"/>
</dbReference>
<keyword evidence="4" id="KW-0326">Glycosidase</keyword>
<accession>A0A1I5X4Y3</accession>
<dbReference type="Proteomes" id="UP000182624">
    <property type="component" value="Unassembled WGS sequence"/>
</dbReference>
<dbReference type="InterPro" id="IPR050288">
    <property type="entry name" value="Cellulose_deg_GH3"/>
</dbReference>
<dbReference type="Pfam" id="PF00933">
    <property type="entry name" value="Glyco_hydro_3"/>
    <property type="match status" value="1"/>
</dbReference>
<sequence length="924" mass="102488">MSKTWDIEKFKLSARSAAAEGIVMLENKDGALPLEKNEKIAVFGRAQMNYYKSGTGSGGMVNARYVVGIYEALEASGKFKINKDVRKAYEDFVKENPYESGFGWASEPWYQKEMPIADELVKKAATESDKAIFIIGRTAGEDQDNKATEGSYLLTKEESKALAKVCKAFKHTIVLLNVGNIIDMKWVKECKPSAVLYVWQGGQEGGNAVLDVLSGDVNPSGKLSDTIALDINDYASTRNFGSEKQNFQEEDIYVGYRYFETFDKEKVLYPFGYGLSYTSFDIALGDFSFDKKEGVTLEVLVSNTGDKAGKEVVQVYFEAPNGKLGKAKRVLCGFAKTDVLKPGQCQKLEFDVPKYWMASYDDGGVTGHKSSYVLEEGKYTVYAGSDVRSAEAAGEFSLDKLEVVCECEEAYAPVDKFKRLKAEVAGKDVKKTYEDVPLRTLDPNKKRKDRLPKALKYTGDKGYKLVDVANKKVSLDEFIAQLSDRDLVTMMRGEGMCSPKVTAGIAGAYGGVTDSLSKFGIPVGGCSDGPSGIRMDCGTHAFSLPNGTCLACTFNEDINEELFGWEGLELRKFRIDALLGPGMNIHRSPLNGRNFEYFSEDPFLTGKLVSAQLRGMHKYGVTGVIKHFAGNTQETNRHNVNNVVSERALREIYLKGFEIAVREGGARAVMSTYGPVNGLWTASSYDLLTTILREEWGFDGIVMTDWWAMGNDEANGKGSYANVAAQVRAQNDLNMVNSSAEDNSNKDNLDDAIEKGLVTRDELARCAGNILRFLLKTPAFEHLIGKESALDKELKAAIDEDDASLQDMIKVKFDKKELSLDTKLINTEKGETTVFLLSTPTKCEMDVELVLRADNQPDVAQLPFSIFQDRQLIKTITLTGMDKEWKKFRIKLAPSFLGNFYLKFYFAQSGLVFDSVKVIKTKEM</sequence>
<dbReference type="InterPro" id="IPR036881">
    <property type="entry name" value="Glyco_hydro_3_C_sf"/>
</dbReference>
<dbReference type="SUPFAM" id="SSF52279">
    <property type="entry name" value="Beta-D-glucan exohydrolase, C-terminal domain"/>
    <property type="match status" value="1"/>
</dbReference>
<evidence type="ECO:0000313" key="6">
    <source>
        <dbReference type="EMBL" id="SFQ27065.1"/>
    </source>
</evidence>
<gene>
    <name evidence="6" type="ORF">SAMN04487928_12821</name>
</gene>
<dbReference type="Gene3D" id="3.20.20.300">
    <property type="entry name" value="Glycoside hydrolase, family 3, N-terminal domain"/>
    <property type="match status" value="1"/>
</dbReference>
<dbReference type="RefSeq" id="WP_074890694.1">
    <property type="nucleotide sequence ID" value="NZ_FOXO01000028.1"/>
</dbReference>
<name>A0A1I5X4Y3_9FIRM</name>
<keyword evidence="7" id="KW-1185">Reference proteome</keyword>
<comment type="similarity">
    <text evidence="1 4">Belongs to the glycosyl hydrolase 3 family.</text>
</comment>
<dbReference type="InterPro" id="IPR002772">
    <property type="entry name" value="Glyco_hydro_3_C"/>
</dbReference>
<dbReference type="InterPro" id="IPR017853">
    <property type="entry name" value="GH"/>
</dbReference>
<dbReference type="Gene3D" id="2.60.40.10">
    <property type="entry name" value="Immunoglobulins"/>
    <property type="match status" value="1"/>
</dbReference>
<evidence type="ECO:0000256" key="4">
    <source>
        <dbReference type="RuleBase" id="RU361161"/>
    </source>
</evidence>
<dbReference type="PANTHER" id="PTHR42715:SF10">
    <property type="entry name" value="BETA-GLUCOSIDASE"/>
    <property type="match status" value="1"/>
</dbReference>
<feature type="domain" description="Fibronectin type III-like" evidence="5">
    <location>
        <begin position="311"/>
        <end position="387"/>
    </location>
</feature>
<evidence type="ECO:0000256" key="1">
    <source>
        <dbReference type="ARBA" id="ARBA00005336"/>
    </source>
</evidence>
<protein>
    <submittedName>
        <fullName evidence="6">Beta-glucosidase</fullName>
    </submittedName>
</protein>
<dbReference type="EMBL" id="FOXO01000028">
    <property type="protein sequence ID" value="SFQ27065.1"/>
    <property type="molecule type" value="Genomic_DNA"/>
</dbReference>
<keyword evidence="3" id="KW-0119">Carbohydrate metabolism</keyword>
<dbReference type="GO" id="GO:0004553">
    <property type="term" value="F:hydrolase activity, hydrolyzing O-glycosyl compounds"/>
    <property type="evidence" value="ECO:0007669"/>
    <property type="project" value="InterPro"/>
</dbReference>
<evidence type="ECO:0000256" key="3">
    <source>
        <dbReference type="ARBA" id="ARBA00023277"/>
    </source>
</evidence>
<dbReference type="Pfam" id="PF14310">
    <property type="entry name" value="Fn3-like"/>
    <property type="match status" value="1"/>
</dbReference>
<dbReference type="InterPro" id="IPR036962">
    <property type="entry name" value="Glyco_hydro_3_N_sf"/>
</dbReference>
<organism evidence="6 7">
    <name type="scientific">Butyrivibrio proteoclasticus</name>
    <dbReference type="NCBI Taxonomy" id="43305"/>
    <lineage>
        <taxon>Bacteria</taxon>
        <taxon>Bacillati</taxon>
        <taxon>Bacillota</taxon>
        <taxon>Clostridia</taxon>
        <taxon>Lachnospirales</taxon>
        <taxon>Lachnospiraceae</taxon>
        <taxon>Butyrivibrio</taxon>
    </lineage>
</organism>
<dbReference type="InterPro" id="IPR026891">
    <property type="entry name" value="Fn3-like"/>
</dbReference>
<evidence type="ECO:0000256" key="2">
    <source>
        <dbReference type="ARBA" id="ARBA00022801"/>
    </source>
</evidence>